<evidence type="ECO:0000256" key="6">
    <source>
        <dbReference type="ARBA" id="ARBA00022837"/>
    </source>
</evidence>
<feature type="domain" description="Cadherin" evidence="13">
    <location>
        <begin position="370"/>
        <end position="476"/>
    </location>
</feature>
<dbReference type="Pfam" id="PF25374">
    <property type="entry name" value="Cadherin_FAT4_N"/>
    <property type="match status" value="1"/>
</dbReference>
<feature type="domain" description="Cadherin" evidence="13">
    <location>
        <begin position="1533"/>
        <end position="1639"/>
    </location>
</feature>
<evidence type="ECO:0000256" key="10">
    <source>
        <dbReference type="ARBA" id="ARBA00023157"/>
    </source>
</evidence>
<dbReference type="FunFam" id="2.60.40.60:FF:000104">
    <property type="entry name" value="cadherin-23 isoform X1"/>
    <property type="match status" value="2"/>
</dbReference>
<dbReference type="SUPFAM" id="SSF49313">
    <property type="entry name" value="Cadherin-like"/>
    <property type="match status" value="16"/>
</dbReference>
<evidence type="ECO:0000313" key="15">
    <source>
        <dbReference type="Proteomes" id="UP001209878"/>
    </source>
</evidence>
<feature type="domain" description="Cadherin" evidence="13">
    <location>
        <begin position="140"/>
        <end position="249"/>
    </location>
</feature>
<evidence type="ECO:0000256" key="2">
    <source>
        <dbReference type="ARBA" id="ARBA00022536"/>
    </source>
</evidence>
<keyword evidence="5" id="KW-0677">Repeat</keyword>
<dbReference type="Gene3D" id="2.60.40.60">
    <property type="entry name" value="Cadherins"/>
    <property type="match status" value="16"/>
</dbReference>
<dbReference type="FunFam" id="2.60.40.60:FF:000080">
    <property type="entry name" value="FAT atypical cadherin 1"/>
    <property type="match status" value="1"/>
</dbReference>
<evidence type="ECO:0000256" key="1">
    <source>
        <dbReference type="ARBA" id="ARBA00004167"/>
    </source>
</evidence>
<feature type="domain" description="Cadherin" evidence="13">
    <location>
        <begin position="582"/>
        <end position="689"/>
    </location>
</feature>
<keyword evidence="8" id="KW-1133">Transmembrane helix</keyword>
<evidence type="ECO:0000256" key="9">
    <source>
        <dbReference type="ARBA" id="ARBA00023136"/>
    </source>
</evidence>
<feature type="domain" description="Cadherin" evidence="13">
    <location>
        <begin position="73"/>
        <end position="139"/>
    </location>
</feature>
<evidence type="ECO:0000256" key="3">
    <source>
        <dbReference type="ARBA" id="ARBA00022692"/>
    </source>
</evidence>
<dbReference type="InterPro" id="IPR020894">
    <property type="entry name" value="Cadherin_CS"/>
</dbReference>
<comment type="subcellular location">
    <subcellularLocation>
        <location evidence="1">Membrane</location>
        <topology evidence="1">Single-pass membrane protein</topology>
    </subcellularLocation>
</comment>
<keyword evidence="4" id="KW-0732">Signal</keyword>
<feature type="domain" description="Cadherin" evidence="13">
    <location>
        <begin position="1640"/>
        <end position="1735"/>
    </location>
</feature>
<dbReference type="FunFam" id="2.60.40.60:FF:000024">
    <property type="entry name" value="FAT atypical cadherin 3"/>
    <property type="match status" value="1"/>
</dbReference>
<evidence type="ECO:0000256" key="12">
    <source>
        <dbReference type="PROSITE-ProRule" id="PRU00043"/>
    </source>
</evidence>
<name>A0AAD9P5F9_RIDPI</name>
<evidence type="ECO:0000256" key="11">
    <source>
        <dbReference type="ARBA" id="ARBA00023180"/>
    </source>
</evidence>
<evidence type="ECO:0000256" key="8">
    <source>
        <dbReference type="ARBA" id="ARBA00022989"/>
    </source>
</evidence>
<evidence type="ECO:0000256" key="7">
    <source>
        <dbReference type="ARBA" id="ARBA00022889"/>
    </source>
</evidence>
<dbReference type="PRINTS" id="PR00205">
    <property type="entry name" value="CADHERIN"/>
</dbReference>
<dbReference type="PROSITE" id="PS50268">
    <property type="entry name" value="CADHERIN_2"/>
    <property type="match status" value="15"/>
</dbReference>
<dbReference type="SMART" id="SM00112">
    <property type="entry name" value="CA"/>
    <property type="match status" value="16"/>
</dbReference>
<keyword evidence="11" id="KW-0325">Glycoprotein</keyword>
<dbReference type="CDD" id="cd11304">
    <property type="entry name" value="Cadherin_repeat"/>
    <property type="match status" value="16"/>
</dbReference>
<dbReference type="GO" id="GO:0048729">
    <property type="term" value="P:tissue morphogenesis"/>
    <property type="evidence" value="ECO:0007669"/>
    <property type="project" value="UniProtKB-ARBA"/>
</dbReference>
<evidence type="ECO:0000256" key="4">
    <source>
        <dbReference type="ARBA" id="ARBA00022729"/>
    </source>
</evidence>
<keyword evidence="3" id="KW-0812">Transmembrane</keyword>
<keyword evidence="15" id="KW-1185">Reference proteome</keyword>
<reference evidence="14" key="1">
    <citation type="journal article" date="2023" name="Mol. Biol. Evol.">
        <title>Third-Generation Sequencing Reveals the Adaptive Role of the Epigenome in Three Deep-Sea Polychaetes.</title>
        <authorList>
            <person name="Perez M."/>
            <person name="Aroh O."/>
            <person name="Sun Y."/>
            <person name="Lan Y."/>
            <person name="Juniper S.K."/>
            <person name="Young C.R."/>
            <person name="Angers B."/>
            <person name="Qian P.Y."/>
        </authorList>
    </citation>
    <scope>NUCLEOTIDE SEQUENCE</scope>
    <source>
        <strain evidence="14">R07B-5</strain>
    </source>
</reference>
<feature type="domain" description="Cadherin" evidence="13">
    <location>
        <begin position="1215"/>
        <end position="1319"/>
    </location>
</feature>
<dbReference type="GO" id="GO:0009887">
    <property type="term" value="P:animal organ morphogenesis"/>
    <property type="evidence" value="ECO:0007669"/>
    <property type="project" value="UniProtKB-ARBA"/>
</dbReference>
<dbReference type="FunFam" id="2.60.40.60:FF:000015">
    <property type="entry name" value="FAT atypical cadherin 1"/>
    <property type="match status" value="1"/>
</dbReference>
<evidence type="ECO:0000259" key="13">
    <source>
        <dbReference type="PROSITE" id="PS50268"/>
    </source>
</evidence>
<dbReference type="FunFam" id="2.60.40.60:FF:000020">
    <property type="entry name" value="Dachsous cadherin-related 1b"/>
    <property type="match status" value="3"/>
</dbReference>
<feature type="domain" description="Cadherin" evidence="13">
    <location>
        <begin position="1433"/>
        <end position="1533"/>
    </location>
</feature>
<organism evidence="14 15">
    <name type="scientific">Ridgeia piscesae</name>
    <name type="common">Tubeworm</name>
    <dbReference type="NCBI Taxonomy" id="27915"/>
    <lineage>
        <taxon>Eukaryota</taxon>
        <taxon>Metazoa</taxon>
        <taxon>Spiralia</taxon>
        <taxon>Lophotrochozoa</taxon>
        <taxon>Annelida</taxon>
        <taxon>Polychaeta</taxon>
        <taxon>Sedentaria</taxon>
        <taxon>Canalipalpata</taxon>
        <taxon>Sabellida</taxon>
        <taxon>Siboglinidae</taxon>
        <taxon>Ridgeia</taxon>
    </lineage>
</organism>
<keyword evidence="6 12" id="KW-0106">Calcium</keyword>
<feature type="domain" description="Cadherin" evidence="13">
    <location>
        <begin position="690"/>
        <end position="897"/>
    </location>
</feature>
<dbReference type="Pfam" id="PF00028">
    <property type="entry name" value="Cadherin"/>
    <property type="match status" value="15"/>
</dbReference>
<dbReference type="GO" id="GO:0007399">
    <property type="term" value="P:nervous system development"/>
    <property type="evidence" value="ECO:0007669"/>
    <property type="project" value="UniProtKB-ARBA"/>
</dbReference>
<comment type="caution">
    <text evidence="14">The sequence shown here is derived from an EMBL/GenBank/DDBJ whole genome shotgun (WGS) entry which is preliminary data.</text>
</comment>
<feature type="domain" description="Cadherin" evidence="13">
    <location>
        <begin position="898"/>
        <end position="1001"/>
    </location>
</feature>
<dbReference type="PROSITE" id="PS00232">
    <property type="entry name" value="CADHERIN_1"/>
    <property type="match status" value="9"/>
</dbReference>
<evidence type="ECO:0000256" key="5">
    <source>
        <dbReference type="ARBA" id="ARBA00022737"/>
    </source>
</evidence>
<keyword evidence="2" id="KW-0245">EGF-like domain</keyword>
<keyword evidence="10" id="KW-1015">Disulfide bond</keyword>
<feature type="domain" description="Cadherin" evidence="13">
    <location>
        <begin position="1106"/>
        <end position="1214"/>
    </location>
</feature>
<dbReference type="FunFam" id="2.60.40.60:FF:000081">
    <property type="entry name" value="protocadherin Fat 4"/>
    <property type="match status" value="1"/>
</dbReference>
<dbReference type="Proteomes" id="UP001209878">
    <property type="component" value="Unassembled WGS sequence"/>
</dbReference>
<dbReference type="GO" id="GO:0007156">
    <property type="term" value="P:homophilic cell adhesion via plasma membrane adhesion molecules"/>
    <property type="evidence" value="ECO:0007669"/>
    <property type="project" value="InterPro"/>
</dbReference>
<dbReference type="InterPro" id="IPR015919">
    <property type="entry name" value="Cadherin-like_sf"/>
</dbReference>
<dbReference type="GO" id="GO:0005886">
    <property type="term" value="C:plasma membrane"/>
    <property type="evidence" value="ECO:0007669"/>
    <property type="project" value="UniProtKB-SubCell"/>
</dbReference>
<feature type="domain" description="Cadherin" evidence="13">
    <location>
        <begin position="1002"/>
        <end position="1105"/>
    </location>
</feature>
<dbReference type="EMBL" id="JAODUO010000130">
    <property type="protein sequence ID" value="KAK2188504.1"/>
    <property type="molecule type" value="Genomic_DNA"/>
</dbReference>
<evidence type="ECO:0000313" key="14">
    <source>
        <dbReference type="EMBL" id="KAK2188504.1"/>
    </source>
</evidence>
<dbReference type="PANTHER" id="PTHR24026:SF126">
    <property type="entry name" value="PROTOCADHERIN FAT 4"/>
    <property type="match status" value="1"/>
</dbReference>
<feature type="domain" description="Cadherin" evidence="13">
    <location>
        <begin position="477"/>
        <end position="581"/>
    </location>
</feature>
<accession>A0AAD9P5F9</accession>
<dbReference type="FunFam" id="2.60.40.60:FF:000134">
    <property type="entry name" value="protocadherin Fat 4"/>
    <property type="match status" value="1"/>
</dbReference>
<gene>
    <name evidence="14" type="ORF">NP493_130g01025</name>
</gene>
<dbReference type="InterPro" id="IPR002126">
    <property type="entry name" value="Cadherin-like_dom"/>
</dbReference>
<keyword evidence="9" id="KW-0472">Membrane</keyword>
<dbReference type="FunFam" id="2.60.40.60:FF:000033">
    <property type="entry name" value="FAT atypical cadherin 1"/>
    <property type="match status" value="2"/>
</dbReference>
<sequence length="1750" mass="191584">MALVPSTKRTKLGISHRTLCGVIVWLSLQFLLIHGEGNTKAASPPVDQSVSFEIEEGQRAGTKVGVIPVRQGLRYRFSEPPTEFTLDPDTGTIITTMVIDRESLPDDVFDLFVQSTPSAKHIVEVKITVLDINDNSPTFRQPVVQILFPETAKPGTQVILDTAMDKDAGLNGITTKYRLVSGNQLGRFQLARDVSVPFLYLENTKELDREEKAFYQLRMSVQDGGTPPRYGYLTLNITIQDYNDNPPLFDQSDYSSSVNETAPAGTSIIQVHATDMDIGANADITYSVINDDYNQFTVAPKTGVVSSLKKLYCYRPCDGSVASCTPNSCMVTLEARDNGGPTPLTGRAYLTVNLIDENDHSPVIKFQYYPSGSSNARVDESALMSTFVAMATVTDLDSGLNGRTTLRIIKGNEKQHFKLQNYATYYIVMVAGGLDRERISRYNLTLEATDSGTPSRSSTAYLIIVVNDINDHSPVFQHQSYSAELSELIPVGSFVAAITATDSDTGVNAQIKYIISSGNQHGYFKINSKTGLVTTAKSLDHETESSIVMIILAEDGAASPGRVYTNLTVDIWDENDEAPLFDKSTFTVSITERDTERIDIVTVTAVDNDEGRNGTVRYIFDSDVERKYPGTFQLNPVSGEISTLRSLDREEHALFVLKLWAHDQGKTPQSSYATIAITVRDVNDNSPVVYPADYFATVMENEPSGTSVVQVTASDPDAGKNGTVQYAIAETVDGRKKKFSIDGSTGWILTNGRLKEATYTLTVNVQDLGMPSRHAGQSATVHIRVSKTMTTVEFTQLRGYSFSVIEDGQGVSKKGENVGQVQTKGTTGAVRYSIIGGDQKGVFEINAETGMIRRVTSIDREDTPIYHLNVAVQNSGAFGSTVVNVTINDVNDNTPAFASDKVEVYAVENWPVGHDVYLARAEDKDIGDNAKIVYTITGGLQPVFDIHQETGMLYLARTLTGVTNMTFVGHVIAKDSGTPSRSSEIRVTVKVQPCNFHTPVFEYANYMVLVNESQPINDVIYHMVASDVDKGVNGQVTYSLVSGNETDNFGIFPNGDLYIANALDRETQNWYVLKVEAKDHGIPSRSSSVDVTISVTDANDNSPVFANRTYIMSLEEGSVAKMYIGMVSASDADIGQNAEILYSFEGTDNRFVINSKTGAIMSERSFDREELIGLTNQDYISLVVVARDFGERPREDKASVEIHITDINDNAPIFTRSVYEASISESAQIDTEVLVVLAKDKDSGPNSKVSYFLQDGNNDRTFAIDRDSGKVTVVKHLDRETMSVYSLVVLAVDGGITSLNSTAHMKITILDDNDNAPQFVQSQRSFDIKEDEHMEYLIVQLSATDADLGINATVVYSIVDGNIGSMFRIDSDSGKLFLTGSLDYEDRRQYKLNVTATDLGTLPRSNSVTITINVIDVNDNAPKFPTIPVLQRVAEGVGIGTLVVTMTATDLDSGLNGRLTYSIIKQEPAGHTFSIDRESGQISTANELDRERVDNYGLVVMATDSAQPVAARKSVQKMVTIIVADVNDNIPEFVSMNSVTVPSNARVDYLVTTVKAIDLDSDKNGEIEYGIMNGDTNTFNMDPSSGSIYLRSTLTSNVLSYDLTVRGQDKGTEDSLGQKTSYFQLTIFVKSTDDSGPRFSESHYSGQVYENKPAGTSILTVHASYTQKPGASIEYRITGITSNGDAQRRYFKIHPTSGVISTREVLDRENGYEVFELEVFTVEMGSNAPHTRATLVSTGFIAMPDMLGNV</sequence>
<feature type="domain" description="Cadherin" evidence="13">
    <location>
        <begin position="250"/>
        <end position="364"/>
    </location>
</feature>
<dbReference type="PANTHER" id="PTHR24026">
    <property type="entry name" value="FAT ATYPICAL CADHERIN-RELATED"/>
    <property type="match status" value="1"/>
</dbReference>
<proteinExistence type="predicted"/>
<feature type="domain" description="Cadherin" evidence="13">
    <location>
        <begin position="1320"/>
        <end position="1424"/>
    </location>
</feature>
<dbReference type="GO" id="GO:0005509">
    <property type="term" value="F:calcium ion binding"/>
    <property type="evidence" value="ECO:0007669"/>
    <property type="project" value="UniProtKB-UniRule"/>
</dbReference>
<keyword evidence="7" id="KW-0130">Cell adhesion</keyword>
<protein>
    <recommendedName>
        <fullName evidence="13">Cadherin domain-containing protein</fullName>
    </recommendedName>
</protein>